<dbReference type="GO" id="GO:0005829">
    <property type="term" value="C:cytosol"/>
    <property type="evidence" value="ECO:0007669"/>
    <property type="project" value="TreeGrafter"/>
</dbReference>
<keyword evidence="1" id="KW-0285">Flavoprotein</keyword>
<gene>
    <name evidence="3" type="ORF">HPB52_019716</name>
</gene>
<dbReference type="InterPro" id="IPR008254">
    <property type="entry name" value="Flavodoxin/NO_synth"/>
</dbReference>
<dbReference type="InterPro" id="IPR029039">
    <property type="entry name" value="Flavoprotein-like_sf"/>
</dbReference>
<dbReference type="SUPFAM" id="SSF52218">
    <property type="entry name" value="Flavoproteins"/>
    <property type="match status" value="1"/>
</dbReference>
<dbReference type="PRINTS" id="PR00369">
    <property type="entry name" value="FLAVODOXIN"/>
</dbReference>
<name>A0A9D4SZ28_RHISA</name>
<dbReference type="GO" id="GO:0050667">
    <property type="term" value="P:homocysteine metabolic process"/>
    <property type="evidence" value="ECO:0007669"/>
    <property type="project" value="TreeGrafter"/>
</dbReference>
<dbReference type="FunFam" id="3.40.50.360:FF:000059">
    <property type="entry name" value="5-methyltetrahydrofolate-homocysteine methyltransferase reductase"/>
    <property type="match status" value="1"/>
</dbReference>
<organism evidence="3 4">
    <name type="scientific">Rhipicephalus sanguineus</name>
    <name type="common">Brown dog tick</name>
    <name type="synonym">Ixodes sanguineus</name>
    <dbReference type="NCBI Taxonomy" id="34632"/>
    <lineage>
        <taxon>Eukaryota</taxon>
        <taxon>Metazoa</taxon>
        <taxon>Ecdysozoa</taxon>
        <taxon>Arthropoda</taxon>
        <taxon>Chelicerata</taxon>
        <taxon>Arachnida</taxon>
        <taxon>Acari</taxon>
        <taxon>Parasitiformes</taxon>
        <taxon>Ixodida</taxon>
        <taxon>Ixodoidea</taxon>
        <taxon>Ixodidae</taxon>
        <taxon>Rhipicephalinae</taxon>
        <taxon>Rhipicephalus</taxon>
        <taxon>Rhipicephalus</taxon>
    </lineage>
</organism>
<dbReference type="GO" id="GO:0030586">
    <property type="term" value="F:[methionine synthase] reductase (NADPH) activity"/>
    <property type="evidence" value="ECO:0007669"/>
    <property type="project" value="TreeGrafter"/>
</dbReference>
<dbReference type="GO" id="GO:0050660">
    <property type="term" value="F:flavin adenine dinucleotide binding"/>
    <property type="evidence" value="ECO:0007669"/>
    <property type="project" value="TreeGrafter"/>
</dbReference>
<dbReference type="GO" id="GO:0010181">
    <property type="term" value="F:FMN binding"/>
    <property type="evidence" value="ECO:0007669"/>
    <property type="project" value="InterPro"/>
</dbReference>
<proteinExistence type="predicted"/>
<evidence type="ECO:0000313" key="4">
    <source>
        <dbReference type="Proteomes" id="UP000821837"/>
    </source>
</evidence>
<dbReference type="SUPFAM" id="SSF63380">
    <property type="entry name" value="Riboflavin synthase domain-like"/>
    <property type="match status" value="1"/>
</dbReference>
<dbReference type="InterPro" id="IPR001094">
    <property type="entry name" value="Flavdoxin-like"/>
</dbReference>
<keyword evidence="4" id="KW-1185">Reference proteome</keyword>
<reference evidence="3" key="1">
    <citation type="journal article" date="2020" name="Cell">
        <title>Large-Scale Comparative Analyses of Tick Genomes Elucidate Their Genetic Diversity and Vector Capacities.</title>
        <authorList>
            <consortium name="Tick Genome and Microbiome Consortium (TIGMIC)"/>
            <person name="Jia N."/>
            <person name="Wang J."/>
            <person name="Shi W."/>
            <person name="Du L."/>
            <person name="Sun Y."/>
            <person name="Zhan W."/>
            <person name="Jiang J.F."/>
            <person name="Wang Q."/>
            <person name="Zhang B."/>
            <person name="Ji P."/>
            <person name="Bell-Sakyi L."/>
            <person name="Cui X.M."/>
            <person name="Yuan T.T."/>
            <person name="Jiang B.G."/>
            <person name="Yang W.F."/>
            <person name="Lam T.T."/>
            <person name="Chang Q.C."/>
            <person name="Ding S.J."/>
            <person name="Wang X.J."/>
            <person name="Zhu J.G."/>
            <person name="Ruan X.D."/>
            <person name="Zhao L."/>
            <person name="Wei J.T."/>
            <person name="Ye R.Z."/>
            <person name="Que T.C."/>
            <person name="Du C.H."/>
            <person name="Zhou Y.H."/>
            <person name="Cheng J.X."/>
            <person name="Dai P.F."/>
            <person name="Guo W.B."/>
            <person name="Han X.H."/>
            <person name="Huang E.J."/>
            <person name="Li L.F."/>
            <person name="Wei W."/>
            <person name="Gao Y.C."/>
            <person name="Liu J.Z."/>
            <person name="Shao H.Z."/>
            <person name="Wang X."/>
            <person name="Wang C.C."/>
            <person name="Yang T.C."/>
            <person name="Huo Q.B."/>
            <person name="Li W."/>
            <person name="Chen H.Y."/>
            <person name="Chen S.E."/>
            <person name="Zhou L.G."/>
            <person name="Ni X.B."/>
            <person name="Tian J.H."/>
            <person name="Sheng Y."/>
            <person name="Liu T."/>
            <person name="Pan Y.S."/>
            <person name="Xia L.Y."/>
            <person name="Li J."/>
            <person name="Zhao F."/>
            <person name="Cao W.C."/>
        </authorList>
    </citation>
    <scope>NUCLEOTIDE SEQUENCE</scope>
    <source>
        <strain evidence="3">Rsan-2018</strain>
    </source>
</reference>
<protein>
    <recommendedName>
        <fullName evidence="2">Flavodoxin-like domain-containing protein</fullName>
    </recommendedName>
</protein>
<feature type="domain" description="Flavodoxin-like" evidence="2">
    <location>
        <begin position="12"/>
        <end position="153"/>
    </location>
</feature>
<accession>A0A9D4SZ28</accession>
<dbReference type="Gene3D" id="3.40.50.360">
    <property type="match status" value="1"/>
</dbReference>
<dbReference type="PROSITE" id="PS50902">
    <property type="entry name" value="FLAVODOXIN_LIKE"/>
    <property type="match status" value="1"/>
</dbReference>
<dbReference type="AlphaFoldDB" id="A0A9D4SZ28"/>
<dbReference type="GO" id="GO:0009086">
    <property type="term" value="P:methionine biosynthetic process"/>
    <property type="evidence" value="ECO:0007669"/>
    <property type="project" value="TreeGrafter"/>
</dbReference>
<evidence type="ECO:0000259" key="2">
    <source>
        <dbReference type="PROSITE" id="PS50902"/>
    </source>
</evidence>
<evidence type="ECO:0000313" key="3">
    <source>
        <dbReference type="EMBL" id="KAH7957518.1"/>
    </source>
</evidence>
<reference evidence="3" key="2">
    <citation type="submission" date="2021-09" db="EMBL/GenBank/DDBJ databases">
        <authorList>
            <person name="Jia N."/>
            <person name="Wang J."/>
            <person name="Shi W."/>
            <person name="Du L."/>
            <person name="Sun Y."/>
            <person name="Zhan W."/>
            <person name="Jiang J."/>
            <person name="Wang Q."/>
            <person name="Zhang B."/>
            <person name="Ji P."/>
            <person name="Sakyi L.B."/>
            <person name="Cui X."/>
            <person name="Yuan T."/>
            <person name="Jiang B."/>
            <person name="Yang W."/>
            <person name="Lam T.T.-Y."/>
            <person name="Chang Q."/>
            <person name="Ding S."/>
            <person name="Wang X."/>
            <person name="Zhu J."/>
            <person name="Ruan X."/>
            <person name="Zhao L."/>
            <person name="Wei J."/>
            <person name="Que T."/>
            <person name="Du C."/>
            <person name="Cheng J."/>
            <person name="Dai P."/>
            <person name="Han X."/>
            <person name="Huang E."/>
            <person name="Gao Y."/>
            <person name="Liu J."/>
            <person name="Shao H."/>
            <person name="Ye R."/>
            <person name="Li L."/>
            <person name="Wei W."/>
            <person name="Wang X."/>
            <person name="Wang C."/>
            <person name="Huo Q."/>
            <person name="Li W."/>
            <person name="Guo W."/>
            <person name="Chen H."/>
            <person name="Chen S."/>
            <person name="Zhou L."/>
            <person name="Zhou L."/>
            <person name="Ni X."/>
            <person name="Tian J."/>
            <person name="Zhou Y."/>
            <person name="Sheng Y."/>
            <person name="Liu T."/>
            <person name="Pan Y."/>
            <person name="Xia L."/>
            <person name="Li J."/>
            <person name="Zhao F."/>
            <person name="Cao W."/>
        </authorList>
    </citation>
    <scope>NUCLEOTIDE SEQUENCE</scope>
    <source>
        <strain evidence="3">Rsan-2018</strain>
        <tissue evidence="3">Larvae</tissue>
    </source>
</reference>
<dbReference type="PANTHER" id="PTHR19384:SF84">
    <property type="entry name" value="METHIONINE SYNTHASE REDUCTASE"/>
    <property type="match status" value="1"/>
</dbReference>
<dbReference type="InterPro" id="IPR017938">
    <property type="entry name" value="Riboflavin_synthase-like_b-brl"/>
</dbReference>
<dbReference type="Pfam" id="PF00258">
    <property type="entry name" value="Flavodoxin_1"/>
    <property type="match status" value="1"/>
</dbReference>
<dbReference type="EMBL" id="JABSTV010001250">
    <property type="protein sequence ID" value="KAH7957518.1"/>
    <property type="molecule type" value="Genomic_DNA"/>
</dbReference>
<dbReference type="Gene3D" id="2.40.30.10">
    <property type="entry name" value="Translation factors"/>
    <property type="match status" value="1"/>
</dbReference>
<sequence>MRSAEQARNARFLLLYASQTGQAEAIARRLNNAALERGFQPDLHCVSQFGREFDLTKESCFIVVTSTTDEGLVPENARRFLRYLRKAPDGLLSGTKYAVLGLGDTNYNNFCNGARTFESQFDALGATRFYETGYADDAVGLEIIVEPWITELWEALQCALSPAAAATREIQKEGLLPEVNMEETSLTCCSLSASTELTLPLMKDPVVCVQFDSSSAAVEKASDSEVIWQGGQPLPFQESNVFHVALTSAKRLTSSDEVKEAWELEFQLPAGGSEPGVSFKPGDSFGFLCVNRAAEVSYVIDRLGVPGSHLVAVTHAPKARLSQAASLLWLPCWSTCRGSFHATIQSAAGPHGTTVFHVNSGYSTNDAQYPDVMKKAYALAG</sequence>
<dbReference type="VEuPathDB" id="VectorBase:RSAN_026366"/>
<dbReference type="Proteomes" id="UP000821837">
    <property type="component" value="Unassembled WGS sequence"/>
</dbReference>
<comment type="caution">
    <text evidence="3">The sequence shown here is derived from an EMBL/GenBank/DDBJ whole genome shotgun (WGS) entry which is preliminary data.</text>
</comment>
<evidence type="ECO:0000256" key="1">
    <source>
        <dbReference type="ARBA" id="ARBA00022630"/>
    </source>
</evidence>
<dbReference type="PANTHER" id="PTHR19384">
    <property type="entry name" value="NITRIC OXIDE SYNTHASE-RELATED"/>
    <property type="match status" value="1"/>
</dbReference>